<dbReference type="Proteomes" id="UP000004994">
    <property type="component" value="Unassembled WGS sequence"/>
</dbReference>
<keyword evidence="3" id="KW-1185">Reference proteome</keyword>
<name>A0A494G8B4_SOLLC</name>
<evidence type="ECO:0000256" key="1">
    <source>
        <dbReference type="SAM" id="MobiDB-lite"/>
    </source>
</evidence>
<dbReference type="EnsemblPlants" id="Solyc00g005090.1.1">
    <property type="protein sequence ID" value="Solyc00g005090.1.1.1.CDS"/>
    <property type="gene ID" value="Solyc00g005090.1"/>
</dbReference>
<feature type="region of interest" description="Disordered" evidence="1">
    <location>
        <begin position="37"/>
        <end position="94"/>
    </location>
</feature>
<protein>
    <submittedName>
        <fullName evidence="2">Uncharacterized protein</fullName>
    </submittedName>
</protein>
<sequence>MARHLETGMGREGEGHDVSRQMCGGLWETRGAITQGWGVIGGTSSTMPKWVARGTMPRGKRVWQGGEASRPNDSRKGVESQSHEARCLEAKGKG</sequence>
<evidence type="ECO:0000313" key="3">
    <source>
        <dbReference type="Proteomes" id="UP000004994"/>
    </source>
</evidence>
<reference evidence="2" key="2">
    <citation type="submission" date="2019-04" db="UniProtKB">
        <authorList>
            <consortium name="EnsemblPlants"/>
        </authorList>
    </citation>
    <scope>IDENTIFICATION</scope>
    <source>
        <strain evidence="2">cv. Heinz 1706</strain>
    </source>
</reference>
<dbReference type="AlphaFoldDB" id="A0A494G8B4"/>
<organism evidence="2">
    <name type="scientific">Solanum lycopersicum</name>
    <name type="common">Tomato</name>
    <name type="synonym">Lycopersicon esculentum</name>
    <dbReference type="NCBI Taxonomy" id="4081"/>
    <lineage>
        <taxon>Eukaryota</taxon>
        <taxon>Viridiplantae</taxon>
        <taxon>Streptophyta</taxon>
        <taxon>Embryophyta</taxon>
        <taxon>Tracheophyta</taxon>
        <taxon>Spermatophyta</taxon>
        <taxon>Magnoliopsida</taxon>
        <taxon>eudicotyledons</taxon>
        <taxon>Gunneridae</taxon>
        <taxon>Pentapetalae</taxon>
        <taxon>asterids</taxon>
        <taxon>lamiids</taxon>
        <taxon>Solanales</taxon>
        <taxon>Solanaceae</taxon>
        <taxon>Solanoideae</taxon>
        <taxon>Solaneae</taxon>
        <taxon>Solanum</taxon>
        <taxon>Solanum subgen. Lycopersicon</taxon>
    </lineage>
</organism>
<evidence type="ECO:0000313" key="2">
    <source>
        <dbReference type="EnsemblPlants" id="Solyc00g005090.1.1.1.CDS"/>
    </source>
</evidence>
<proteinExistence type="predicted"/>
<dbReference type="PaxDb" id="4081-Solyc00g005090.1.1"/>
<feature type="compositionally biased region" description="Basic and acidic residues" evidence="1">
    <location>
        <begin position="70"/>
        <end position="94"/>
    </location>
</feature>
<dbReference type="Gramene" id="Solyc00g005090.1.1">
    <property type="protein sequence ID" value="Solyc00g005090.1.1.1.CDS"/>
    <property type="gene ID" value="Solyc00g005090.1"/>
</dbReference>
<reference evidence="2" key="1">
    <citation type="journal article" date="2012" name="Nature">
        <title>The tomato genome sequence provides insights into fleshy fruit evolution.</title>
        <authorList>
            <consortium name="Tomato Genome Consortium"/>
        </authorList>
    </citation>
    <scope>NUCLEOTIDE SEQUENCE [LARGE SCALE GENOMIC DNA]</scope>
    <source>
        <strain evidence="2">cv. Heinz 1706</strain>
    </source>
</reference>
<dbReference type="InParanoid" id="A0A494G8B4"/>
<accession>A0A494G8B4</accession>